<protein>
    <submittedName>
        <fullName evidence="1 2">Uncharacterized protein</fullName>
    </submittedName>
</protein>
<evidence type="ECO:0000313" key="1">
    <source>
        <dbReference type="EMBL" id="KEH17071.1"/>
    </source>
</evidence>
<sequence length="90" mass="9963">MVGVVSYTRDFQLLTTDLDSILGFIFHIFDFAHLSSATTTKVNTSTRVFGGFPKLPVSIIKKGAKSKTITSYPKTERNPLRLRTGVLVTI</sequence>
<dbReference type="HOGENOM" id="CLU_2444260_0_0_1"/>
<proteinExistence type="predicted"/>
<reference evidence="1 3" key="2">
    <citation type="journal article" date="2014" name="BMC Genomics">
        <title>An improved genome release (version Mt4.0) for the model legume Medicago truncatula.</title>
        <authorList>
            <person name="Tang H."/>
            <person name="Krishnakumar V."/>
            <person name="Bidwell S."/>
            <person name="Rosen B."/>
            <person name="Chan A."/>
            <person name="Zhou S."/>
            <person name="Gentzbittel L."/>
            <person name="Childs K.L."/>
            <person name="Yandell M."/>
            <person name="Gundlach H."/>
            <person name="Mayer K.F."/>
            <person name="Schwartz D.C."/>
            <person name="Town C.D."/>
        </authorList>
    </citation>
    <scope>GENOME REANNOTATION</scope>
    <source>
        <strain evidence="1">A17</strain>
        <strain evidence="2 3">cv. Jemalong A17</strain>
    </source>
</reference>
<dbReference type="PaxDb" id="3880-AES88076"/>
<evidence type="ECO:0000313" key="3">
    <source>
        <dbReference type="Proteomes" id="UP000002051"/>
    </source>
</evidence>
<organism evidence="1 3">
    <name type="scientific">Medicago truncatula</name>
    <name type="common">Barrel medic</name>
    <name type="synonym">Medicago tribuloides</name>
    <dbReference type="NCBI Taxonomy" id="3880"/>
    <lineage>
        <taxon>Eukaryota</taxon>
        <taxon>Viridiplantae</taxon>
        <taxon>Streptophyta</taxon>
        <taxon>Embryophyta</taxon>
        <taxon>Tracheophyta</taxon>
        <taxon>Spermatophyta</taxon>
        <taxon>Magnoliopsida</taxon>
        <taxon>eudicotyledons</taxon>
        <taxon>Gunneridae</taxon>
        <taxon>Pentapetalae</taxon>
        <taxon>rosids</taxon>
        <taxon>fabids</taxon>
        <taxon>Fabales</taxon>
        <taxon>Fabaceae</taxon>
        <taxon>Papilionoideae</taxon>
        <taxon>50 kb inversion clade</taxon>
        <taxon>NPAAA clade</taxon>
        <taxon>Hologalegina</taxon>
        <taxon>IRL clade</taxon>
        <taxon>Trifolieae</taxon>
        <taxon>Medicago</taxon>
    </lineage>
</organism>
<dbReference type="EnsemblPlants" id="KEH17071">
    <property type="protein sequence ID" value="KEH17071"/>
    <property type="gene ID" value="MTR_0047s0090"/>
</dbReference>
<dbReference type="Proteomes" id="UP000002051">
    <property type="component" value="Unassembled WGS sequence"/>
</dbReference>
<reference evidence="2" key="3">
    <citation type="submission" date="2015-06" db="UniProtKB">
        <authorList>
            <consortium name="EnsemblPlants"/>
        </authorList>
    </citation>
    <scope>IDENTIFICATION</scope>
    <source>
        <strain evidence="2">cv. Jemalong A17</strain>
    </source>
</reference>
<name>A0A072TIM8_MEDTR</name>
<keyword evidence="3" id="KW-1185">Reference proteome</keyword>
<dbReference type="EMBL" id="KL402772">
    <property type="protein sequence ID" value="KEH17071.1"/>
    <property type="molecule type" value="Genomic_DNA"/>
</dbReference>
<accession>A0A072TIM8</accession>
<gene>
    <name evidence="1" type="ORF">MTR_0047s0090</name>
</gene>
<reference evidence="1 3" key="1">
    <citation type="journal article" date="2011" name="Nature">
        <title>The Medicago genome provides insight into the evolution of rhizobial symbioses.</title>
        <authorList>
            <person name="Young N.D."/>
            <person name="Debelle F."/>
            <person name="Oldroyd G.E."/>
            <person name="Geurts R."/>
            <person name="Cannon S.B."/>
            <person name="Udvardi M.K."/>
            <person name="Benedito V.A."/>
            <person name="Mayer K.F."/>
            <person name="Gouzy J."/>
            <person name="Schoof H."/>
            <person name="Van de Peer Y."/>
            <person name="Proost S."/>
            <person name="Cook D.R."/>
            <person name="Meyers B.C."/>
            <person name="Spannagl M."/>
            <person name="Cheung F."/>
            <person name="De Mita S."/>
            <person name="Krishnakumar V."/>
            <person name="Gundlach H."/>
            <person name="Zhou S."/>
            <person name="Mudge J."/>
            <person name="Bharti A.K."/>
            <person name="Murray J.D."/>
            <person name="Naoumkina M.A."/>
            <person name="Rosen B."/>
            <person name="Silverstein K.A."/>
            <person name="Tang H."/>
            <person name="Rombauts S."/>
            <person name="Zhao P.X."/>
            <person name="Zhou P."/>
            <person name="Barbe V."/>
            <person name="Bardou P."/>
            <person name="Bechner M."/>
            <person name="Bellec A."/>
            <person name="Berger A."/>
            <person name="Berges H."/>
            <person name="Bidwell S."/>
            <person name="Bisseling T."/>
            <person name="Choisne N."/>
            <person name="Couloux A."/>
            <person name="Denny R."/>
            <person name="Deshpande S."/>
            <person name="Dai X."/>
            <person name="Doyle J.J."/>
            <person name="Dudez A.M."/>
            <person name="Farmer A.D."/>
            <person name="Fouteau S."/>
            <person name="Franken C."/>
            <person name="Gibelin C."/>
            <person name="Gish J."/>
            <person name="Goldstein S."/>
            <person name="Gonzalez A.J."/>
            <person name="Green P.J."/>
            <person name="Hallab A."/>
            <person name="Hartog M."/>
            <person name="Hua A."/>
            <person name="Humphray S.J."/>
            <person name="Jeong D.H."/>
            <person name="Jing Y."/>
            <person name="Jocker A."/>
            <person name="Kenton S.M."/>
            <person name="Kim D.J."/>
            <person name="Klee K."/>
            <person name="Lai H."/>
            <person name="Lang C."/>
            <person name="Lin S."/>
            <person name="Macmil S.L."/>
            <person name="Magdelenat G."/>
            <person name="Matthews L."/>
            <person name="McCorrison J."/>
            <person name="Monaghan E.L."/>
            <person name="Mun J.H."/>
            <person name="Najar F.Z."/>
            <person name="Nicholson C."/>
            <person name="Noirot C."/>
            <person name="O'Bleness M."/>
            <person name="Paule C.R."/>
            <person name="Poulain J."/>
            <person name="Prion F."/>
            <person name="Qin B."/>
            <person name="Qu C."/>
            <person name="Retzel E.F."/>
            <person name="Riddle C."/>
            <person name="Sallet E."/>
            <person name="Samain S."/>
            <person name="Samson N."/>
            <person name="Sanders I."/>
            <person name="Saurat O."/>
            <person name="Scarpelli C."/>
            <person name="Schiex T."/>
            <person name="Segurens B."/>
            <person name="Severin A.J."/>
            <person name="Sherrier D.J."/>
            <person name="Shi R."/>
            <person name="Sims S."/>
            <person name="Singer S.R."/>
            <person name="Sinharoy S."/>
            <person name="Sterck L."/>
            <person name="Viollet A."/>
            <person name="Wang B.B."/>
            <person name="Wang K."/>
            <person name="Wang M."/>
            <person name="Wang X."/>
            <person name="Warfsmann J."/>
            <person name="Weissenbach J."/>
            <person name="White D.D."/>
            <person name="White J.D."/>
            <person name="Wiley G.B."/>
            <person name="Wincker P."/>
            <person name="Xing Y."/>
            <person name="Yang L."/>
            <person name="Yao Z."/>
            <person name="Ying F."/>
            <person name="Zhai J."/>
            <person name="Zhou L."/>
            <person name="Zuber A."/>
            <person name="Denarie J."/>
            <person name="Dixon R.A."/>
            <person name="May G.D."/>
            <person name="Schwartz D.C."/>
            <person name="Rogers J."/>
            <person name="Quetier F."/>
            <person name="Town C.D."/>
            <person name="Roe B.A."/>
        </authorList>
    </citation>
    <scope>NUCLEOTIDE SEQUENCE [LARGE SCALE GENOMIC DNA]</scope>
    <source>
        <strain evidence="1">A17</strain>
        <strain evidence="2 3">cv. Jemalong A17</strain>
    </source>
</reference>
<evidence type="ECO:0000313" key="2">
    <source>
        <dbReference type="EnsemblPlants" id="KEH17071"/>
    </source>
</evidence>
<dbReference type="AlphaFoldDB" id="A0A072TIM8"/>